<dbReference type="Pfam" id="PF00501">
    <property type="entry name" value="AMP-binding"/>
    <property type="match status" value="1"/>
</dbReference>
<dbReference type="InterPro" id="IPR025110">
    <property type="entry name" value="AMP-bd_C"/>
</dbReference>
<evidence type="ECO:0000256" key="2">
    <source>
        <dbReference type="ARBA" id="ARBA00022450"/>
    </source>
</evidence>
<evidence type="ECO:0000259" key="8">
    <source>
        <dbReference type="PROSITE" id="PS50075"/>
    </source>
</evidence>
<evidence type="ECO:0000256" key="6">
    <source>
        <dbReference type="ARBA" id="ARBA00023098"/>
    </source>
</evidence>
<dbReference type="PANTHER" id="PTHR22754:SF32">
    <property type="entry name" value="DISCO-INTERACTING PROTEIN 2"/>
    <property type="match status" value="1"/>
</dbReference>
<keyword evidence="4" id="KW-0436">Ligase</keyword>
<dbReference type="Gene3D" id="3.40.50.12780">
    <property type="entry name" value="N-terminal domain of ligase-like"/>
    <property type="match status" value="1"/>
</dbReference>
<dbReference type="InterPro" id="IPR000873">
    <property type="entry name" value="AMP-dep_synth/lig_dom"/>
</dbReference>
<name>A0A4P8EFV2_9RHOB</name>
<feature type="compositionally biased region" description="Basic and acidic residues" evidence="7">
    <location>
        <begin position="694"/>
        <end position="707"/>
    </location>
</feature>
<dbReference type="InterPro" id="IPR009081">
    <property type="entry name" value="PP-bd_ACP"/>
</dbReference>
<organism evidence="9 10">
    <name type="scientific">Pseudorhodobacter turbinis</name>
    <dbReference type="NCBI Taxonomy" id="2500533"/>
    <lineage>
        <taxon>Bacteria</taxon>
        <taxon>Pseudomonadati</taxon>
        <taxon>Pseudomonadota</taxon>
        <taxon>Alphaproteobacteria</taxon>
        <taxon>Rhodobacterales</taxon>
        <taxon>Paracoccaceae</taxon>
        <taxon>Pseudorhodobacter</taxon>
    </lineage>
</organism>
<dbReference type="GO" id="GO:0006633">
    <property type="term" value="P:fatty acid biosynthetic process"/>
    <property type="evidence" value="ECO:0007669"/>
    <property type="project" value="TreeGrafter"/>
</dbReference>
<accession>A0A4P8EFV2</accession>
<dbReference type="InterPro" id="IPR020806">
    <property type="entry name" value="PKS_PP-bd"/>
</dbReference>
<keyword evidence="5" id="KW-0276">Fatty acid metabolism</keyword>
<dbReference type="SUPFAM" id="SSF56801">
    <property type="entry name" value="Acetyl-CoA synthetase-like"/>
    <property type="match status" value="1"/>
</dbReference>
<dbReference type="GO" id="GO:0070566">
    <property type="term" value="F:adenylyltransferase activity"/>
    <property type="evidence" value="ECO:0007669"/>
    <property type="project" value="TreeGrafter"/>
</dbReference>
<dbReference type="KEGG" id="pseb:EOK75_08335"/>
<evidence type="ECO:0000256" key="7">
    <source>
        <dbReference type="SAM" id="MobiDB-lite"/>
    </source>
</evidence>
<evidence type="ECO:0000313" key="10">
    <source>
        <dbReference type="Proteomes" id="UP000298631"/>
    </source>
</evidence>
<dbReference type="CDD" id="cd05931">
    <property type="entry name" value="FAAL"/>
    <property type="match status" value="1"/>
</dbReference>
<evidence type="ECO:0000256" key="1">
    <source>
        <dbReference type="ARBA" id="ARBA00006432"/>
    </source>
</evidence>
<evidence type="ECO:0000256" key="4">
    <source>
        <dbReference type="ARBA" id="ARBA00022598"/>
    </source>
</evidence>
<protein>
    <submittedName>
        <fullName evidence="9">Siderophore biosynthesis protein</fullName>
    </submittedName>
</protein>
<dbReference type="FunFam" id="3.40.50.12780:FF:000013">
    <property type="entry name" value="Long-chain-fatty-acid--AMP ligase FadD32"/>
    <property type="match status" value="1"/>
</dbReference>
<dbReference type="InterPro" id="IPR040097">
    <property type="entry name" value="FAAL/FAAC"/>
</dbReference>
<dbReference type="GO" id="GO:0005886">
    <property type="term" value="C:plasma membrane"/>
    <property type="evidence" value="ECO:0007669"/>
    <property type="project" value="TreeGrafter"/>
</dbReference>
<keyword evidence="3" id="KW-0597">Phosphoprotein</keyword>
<reference evidence="9 10" key="1">
    <citation type="submission" date="2019-05" db="EMBL/GenBank/DDBJ databases">
        <title>Pseudorhodobacter turbinis sp. nov., isolated from the gut of the Korean turban shell.</title>
        <authorList>
            <person name="Jeong Y.-S."/>
            <person name="Kang W.-R."/>
            <person name="Bae J.-W."/>
        </authorList>
    </citation>
    <scope>NUCLEOTIDE SEQUENCE [LARGE SCALE GENOMIC DNA]</scope>
    <source>
        <strain evidence="9 10">S12M18</strain>
    </source>
</reference>
<dbReference type="GO" id="GO:0031177">
    <property type="term" value="F:phosphopantetheine binding"/>
    <property type="evidence" value="ECO:0007669"/>
    <property type="project" value="InterPro"/>
</dbReference>
<dbReference type="SMART" id="SM00823">
    <property type="entry name" value="PKS_PP"/>
    <property type="match status" value="1"/>
</dbReference>
<dbReference type="OrthoDB" id="9803968at2"/>
<feature type="region of interest" description="Disordered" evidence="7">
    <location>
        <begin position="694"/>
        <end position="722"/>
    </location>
</feature>
<evidence type="ECO:0000256" key="5">
    <source>
        <dbReference type="ARBA" id="ARBA00022832"/>
    </source>
</evidence>
<dbReference type="InterPro" id="IPR036736">
    <property type="entry name" value="ACP-like_sf"/>
</dbReference>
<feature type="domain" description="Carrier" evidence="8">
    <location>
        <begin position="610"/>
        <end position="690"/>
    </location>
</feature>
<gene>
    <name evidence="9" type="ORF">EOK75_08335</name>
</gene>
<dbReference type="EMBL" id="CP039964">
    <property type="protein sequence ID" value="QCO55748.1"/>
    <property type="molecule type" value="Genomic_DNA"/>
</dbReference>
<dbReference type="AlphaFoldDB" id="A0A4P8EFV2"/>
<keyword evidence="10" id="KW-1185">Reference proteome</keyword>
<dbReference type="GO" id="GO:0016874">
    <property type="term" value="F:ligase activity"/>
    <property type="evidence" value="ECO:0007669"/>
    <property type="project" value="UniProtKB-KW"/>
</dbReference>
<dbReference type="InterPro" id="IPR042099">
    <property type="entry name" value="ANL_N_sf"/>
</dbReference>
<keyword evidence="2" id="KW-0596">Phosphopantetheine</keyword>
<dbReference type="PANTHER" id="PTHR22754">
    <property type="entry name" value="DISCO-INTERACTING PROTEIN 2 DIP2 -RELATED"/>
    <property type="match status" value="1"/>
</dbReference>
<dbReference type="Gene3D" id="1.10.1200.10">
    <property type="entry name" value="ACP-like"/>
    <property type="match status" value="1"/>
</dbReference>
<sequence>MSPIVVLGGTMASQSIRFKDAAWLPAHPGGVFQSLVDDLASHALQKPAEIAFRFLPDRGDAGATVWTWAKLDAQAWAVGQYLAQQGIGRGARVLLAYPTGLEFIAAFLGCLCIGAVPVPVSLPRPRERLSRWGHVSRDAGVSMILCSADDLDRLSAQAAEAGLAACHAPLAAGAGPIAFDRAAIGFQAGPEDLAFLQYTSGSTEAPRGVMITHGMLQANLAQIRAGFGFTALDRIVGWLPHYHDMGLIGGILTPVHLGISNTMMTPTSFLRDPLRYLQMVTRYEATVMGGPNFGYDHILRRATPEAIAGIDLSALRVAFSGAEPIRADTQQQFQQVFAGAGFTPCHWVGCYGLAEATLCVSVTPPAKLARHARLDAAALRQGRIAAGQDVTLPESGVATDPQEIAIVDSGTLQRAPADRVGEIWLRGPNVAKGYWKTGAPELFNQHLEGTGGWLRTGDLGFVQEGRLFVTGRLKELIILRGQNHYPQDLERSVADSDPAIAEGRVAAFEQVNGGLGILCELTRQACRDVQPDSVFSNIRNGLGQSHGLAPDRITLLRPAQLPVTPSGKIQRLACKAAQWQDAVAEWQANAVQNSAPAAPHGAFLTQLKSLPAPLRKGRLLSHLRKALAQATGNTDTVTDDGRFFEMGLDSVSAVSLIAALEQELALDLDATVIFEHSTPKALADHLLARLFRQQDTEQSSKTEDMRALRALLDPAQSPRRQE</sequence>
<comment type="similarity">
    <text evidence="1">Belongs to the ATP-dependent AMP-binding enzyme family.</text>
</comment>
<dbReference type="Pfam" id="PF23024">
    <property type="entry name" value="AMP-dom_DIP2-like"/>
    <property type="match status" value="1"/>
</dbReference>
<dbReference type="PROSITE" id="PS50075">
    <property type="entry name" value="CARRIER"/>
    <property type="match status" value="1"/>
</dbReference>
<dbReference type="Proteomes" id="UP000298631">
    <property type="component" value="Chromosome"/>
</dbReference>
<dbReference type="SUPFAM" id="SSF47336">
    <property type="entry name" value="ACP-like"/>
    <property type="match status" value="1"/>
</dbReference>
<evidence type="ECO:0000256" key="3">
    <source>
        <dbReference type="ARBA" id="ARBA00022553"/>
    </source>
</evidence>
<dbReference type="Pfam" id="PF00550">
    <property type="entry name" value="PP-binding"/>
    <property type="match status" value="1"/>
</dbReference>
<keyword evidence="6" id="KW-0443">Lipid metabolism</keyword>
<dbReference type="SMART" id="SM01294">
    <property type="entry name" value="PKS_PP_betabranch"/>
    <property type="match status" value="1"/>
</dbReference>
<dbReference type="Gene3D" id="3.30.300.30">
    <property type="match status" value="1"/>
</dbReference>
<dbReference type="GO" id="GO:0071766">
    <property type="term" value="P:Actinobacterium-type cell wall biogenesis"/>
    <property type="evidence" value="ECO:0007669"/>
    <property type="project" value="UniProtKB-ARBA"/>
</dbReference>
<dbReference type="InterPro" id="IPR045851">
    <property type="entry name" value="AMP-bd_C_sf"/>
</dbReference>
<proteinExistence type="inferred from homology"/>
<evidence type="ECO:0000313" key="9">
    <source>
        <dbReference type="EMBL" id="QCO55748.1"/>
    </source>
</evidence>